<dbReference type="InterPro" id="IPR005174">
    <property type="entry name" value="KIB1-4_b-propeller"/>
</dbReference>
<dbReference type="ExpressionAtlas" id="A0A178V037">
    <property type="expression patterns" value="baseline"/>
</dbReference>
<dbReference type="EMBL" id="LUHQ01000004">
    <property type="protein sequence ID" value="OAO98754.1"/>
    <property type="molecule type" value="Genomic_DNA"/>
</dbReference>
<protein>
    <recommendedName>
        <fullName evidence="1">KIB1-4 beta-propeller domain-containing protein</fullName>
    </recommendedName>
</protein>
<comment type="caution">
    <text evidence="2">The sequence shown here is derived from an EMBL/GenBank/DDBJ whole genome shotgun (WGS) entry which is preliminary data.</text>
</comment>
<gene>
    <name evidence="2" type="ordered locus">AXX17_At4g21500</name>
</gene>
<proteinExistence type="predicted"/>
<reference evidence="3" key="1">
    <citation type="journal article" date="2016" name="Proc. Natl. Acad. Sci. U.S.A.">
        <title>Chromosome-level assembly of Arabidopsis thaliana Ler reveals the extent of translocation and inversion polymorphisms.</title>
        <authorList>
            <person name="Zapata L."/>
            <person name="Ding J."/>
            <person name="Willing E.M."/>
            <person name="Hartwig B."/>
            <person name="Bezdan D."/>
            <person name="Jiao W.B."/>
            <person name="Patel V."/>
            <person name="Velikkakam James G."/>
            <person name="Koornneef M."/>
            <person name="Ossowski S."/>
            <person name="Schneeberger K."/>
        </authorList>
    </citation>
    <scope>NUCLEOTIDE SEQUENCE [LARGE SCALE GENOMIC DNA]</scope>
    <source>
        <strain evidence="3">cv. Landsberg erecta</strain>
    </source>
</reference>
<evidence type="ECO:0000313" key="2">
    <source>
        <dbReference type="EMBL" id="OAO98754.1"/>
    </source>
</evidence>
<evidence type="ECO:0000259" key="1">
    <source>
        <dbReference type="Pfam" id="PF03478"/>
    </source>
</evidence>
<dbReference type="Proteomes" id="UP000078284">
    <property type="component" value="Chromosome 4"/>
</dbReference>
<dbReference type="Pfam" id="PF03478">
    <property type="entry name" value="Beta-prop_KIB1-4"/>
    <property type="match status" value="1"/>
</dbReference>
<dbReference type="PANTHER" id="PTHR34708">
    <property type="entry name" value="OS07G0440000 PROTEIN"/>
    <property type="match status" value="1"/>
</dbReference>
<dbReference type="PANTHER" id="PTHR34708:SF1">
    <property type="entry name" value="OS08G0126400 PROTEIN"/>
    <property type="match status" value="1"/>
</dbReference>
<organism evidence="2 3">
    <name type="scientific">Arabidopsis thaliana</name>
    <name type="common">Mouse-ear cress</name>
    <dbReference type="NCBI Taxonomy" id="3702"/>
    <lineage>
        <taxon>Eukaryota</taxon>
        <taxon>Viridiplantae</taxon>
        <taxon>Streptophyta</taxon>
        <taxon>Embryophyta</taxon>
        <taxon>Tracheophyta</taxon>
        <taxon>Spermatophyta</taxon>
        <taxon>Magnoliopsida</taxon>
        <taxon>eudicotyledons</taxon>
        <taxon>Gunneridae</taxon>
        <taxon>Pentapetalae</taxon>
        <taxon>rosids</taxon>
        <taxon>malvids</taxon>
        <taxon>Brassicales</taxon>
        <taxon>Brassicaceae</taxon>
        <taxon>Camelineae</taxon>
        <taxon>Arabidopsis</taxon>
    </lineage>
</organism>
<accession>A0A178V037</accession>
<sequence>MLSSHSSQNCFSCRDSWGSLPADLLLKSTDLLNLNFDEGRKLRSINAHWRKTIPSFREGGFKEERPWLLYRERGSGQARFYDPVRERVHNRRQDQNLEGARFLGSTLGWVVMSDSMDVNLRGDHQTFLYNPFTSERYELPPLTIGNPYVKGMLRYGVLTGDPREDSTYACLLIDNVHILNRLHPRLHSKIYYVARTNGAWAKNWSVTSIPIPLTRMRFIKFISPSSEKISVLLFPDPRPDRYDFTFQTQHWNSEIQENDPIEWNPFHDQSLNQVKDRLQLSPQSPTTLAFIGTKTDRERVHNYNTGVLAGSVSYIDGVWLEVRA</sequence>
<feature type="domain" description="KIB1-4 beta-propeller" evidence="1">
    <location>
        <begin position="80"/>
        <end position="205"/>
    </location>
</feature>
<dbReference type="AlphaFoldDB" id="A0A178V037"/>
<name>A0A178V037_ARATH</name>
<evidence type="ECO:0000313" key="3">
    <source>
        <dbReference type="Proteomes" id="UP000078284"/>
    </source>
</evidence>